<gene>
    <name evidence="1" type="ORF">pipiens_015898</name>
</gene>
<sequence length="420" mass="48817">MRYSKKEHDIFMYQYIQGGAELYEDFQRANTVCPSKRTIQRSLQKKAQSFEEGKLLIHELVEFLDRNNLPKVVVLSEDATKINGQVEYDHNRRRICGLVAPIMENGMPQCNIFEATSPLKIIQDINNYPVGRNVYVCMAQPLEEGAPSFCVQYFCSDNRFSTQDVSNRWDFFDREFSAEGVRVVGKSTDGDPRAIGAMLDAMEMPNLVQSIYGEHFCAKAHIKSVLLQDPTHTSNKLRVKVLKKDAELILGKYKVSRVHLEQLIDKIDKTVHGLSATDINESDKMKFQPAEKMAQQRVIDALHDEIPDSDATVLYLTMMKDIMEVFIKNSSRDVVSPTEAVVKIWHVVFVLRAWRNYCVRKFNGLKHTMMKNQMEKMKKNRYSRTNIRKHTDQRWPQILNLLMLRPWTSMERKIWTQLDV</sequence>
<protein>
    <submittedName>
        <fullName evidence="1">Uncharacterized protein</fullName>
    </submittedName>
</protein>
<proteinExistence type="predicted"/>
<dbReference type="PANTHER" id="PTHR33173:SF2">
    <property type="entry name" value="MYND-TYPE DOMAIN-CONTAINING PROTEIN"/>
    <property type="match status" value="1"/>
</dbReference>
<evidence type="ECO:0000313" key="1">
    <source>
        <dbReference type="EMBL" id="KAL1377965.1"/>
    </source>
</evidence>
<dbReference type="Proteomes" id="UP001562425">
    <property type="component" value="Unassembled WGS sequence"/>
</dbReference>
<dbReference type="EMBL" id="JBEHCU010010606">
    <property type="protein sequence ID" value="KAL1377965.1"/>
    <property type="molecule type" value="Genomic_DNA"/>
</dbReference>
<keyword evidence="2" id="KW-1185">Reference proteome</keyword>
<comment type="caution">
    <text evidence="1">The sequence shown here is derived from an EMBL/GenBank/DDBJ whole genome shotgun (WGS) entry which is preliminary data.</text>
</comment>
<evidence type="ECO:0000313" key="2">
    <source>
        <dbReference type="Proteomes" id="UP001562425"/>
    </source>
</evidence>
<organism evidence="1 2">
    <name type="scientific">Culex pipiens pipiens</name>
    <name type="common">Northern house mosquito</name>
    <dbReference type="NCBI Taxonomy" id="38569"/>
    <lineage>
        <taxon>Eukaryota</taxon>
        <taxon>Metazoa</taxon>
        <taxon>Ecdysozoa</taxon>
        <taxon>Arthropoda</taxon>
        <taxon>Hexapoda</taxon>
        <taxon>Insecta</taxon>
        <taxon>Pterygota</taxon>
        <taxon>Neoptera</taxon>
        <taxon>Endopterygota</taxon>
        <taxon>Diptera</taxon>
        <taxon>Nematocera</taxon>
        <taxon>Culicoidea</taxon>
        <taxon>Culicidae</taxon>
        <taxon>Culicinae</taxon>
        <taxon>Culicini</taxon>
        <taxon>Culex</taxon>
        <taxon>Culex</taxon>
    </lineage>
</organism>
<accession>A0ABD1CNH2</accession>
<dbReference type="AlphaFoldDB" id="A0ABD1CNH2"/>
<name>A0ABD1CNH2_CULPP</name>
<reference evidence="1 2" key="1">
    <citation type="submission" date="2024-05" db="EMBL/GenBank/DDBJ databases">
        <title>Culex pipiens pipiens assembly and annotation.</title>
        <authorList>
            <person name="Alout H."/>
            <person name="Durand T."/>
        </authorList>
    </citation>
    <scope>NUCLEOTIDE SEQUENCE [LARGE SCALE GENOMIC DNA]</scope>
    <source>
        <strain evidence="1">HA-2024</strain>
        <tissue evidence="1">Whole body</tissue>
    </source>
</reference>
<dbReference type="PANTHER" id="PTHR33173">
    <property type="match status" value="1"/>
</dbReference>